<dbReference type="InterPro" id="IPR004223">
    <property type="entry name" value="VitB12-dep_Met_synth_activ_dom"/>
</dbReference>
<evidence type="ECO:0000259" key="1">
    <source>
        <dbReference type="Pfam" id="PF02965"/>
    </source>
</evidence>
<dbReference type="GO" id="GO:0008705">
    <property type="term" value="F:methionine synthase activity"/>
    <property type="evidence" value="ECO:0007669"/>
    <property type="project" value="InterPro"/>
</dbReference>
<dbReference type="STRING" id="1197717.BED41_02115"/>
<reference evidence="2" key="1">
    <citation type="submission" date="2016-08" db="EMBL/GenBank/DDBJ databases">
        <title>Complete genome of Cloacibacillus porcorum.</title>
        <authorList>
            <person name="Looft T."/>
            <person name="Bayles D.O."/>
            <person name="Alt D.P."/>
        </authorList>
    </citation>
    <scope>NUCLEOTIDE SEQUENCE [LARGE SCALE GENOMIC DNA]</scope>
    <source>
        <strain evidence="2">CL-84</strain>
    </source>
</reference>
<accession>A0A1B2I961</accession>
<dbReference type="SUPFAM" id="SSF56507">
    <property type="entry name" value="Methionine synthase activation domain-like"/>
    <property type="match status" value="1"/>
</dbReference>
<gene>
    <name evidence="2" type="ORF">BED41_02115</name>
</gene>
<keyword evidence="3" id="KW-1185">Reference proteome</keyword>
<sequence length="229" mass="24487">MPPSVRAEALRLLGVSGEPQAELSAEMENCYAELLRHSSPRAIYKIFDIRADDDAVEITPELRLHGAALVELCRESRRAALLAVTLGAGVDRLITRTQAESISRAMILDACASAEIERLCDETEPAIMAEASRTAPAAVKGEIWLTMRFSPGYSGVEAAESAKIIMALNAGRVIGLSLTHSGMLVPIKSVTAIIGIADRPQKRYRSCAACAAAGACPYRKRGAYCGDRA</sequence>
<feature type="domain" description="AdoMet activation" evidence="1">
    <location>
        <begin position="80"/>
        <end position="221"/>
    </location>
</feature>
<organism evidence="2 3">
    <name type="scientific">Cloacibacillus porcorum</name>
    <dbReference type="NCBI Taxonomy" id="1197717"/>
    <lineage>
        <taxon>Bacteria</taxon>
        <taxon>Thermotogati</taxon>
        <taxon>Synergistota</taxon>
        <taxon>Synergistia</taxon>
        <taxon>Synergistales</taxon>
        <taxon>Synergistaceae</taxon>
        <taxon>Cloacibacillus</taxon>
    </lineage>
</organism>
<evidence type="ECO:0000313" key="2">
    <source>
        <dbReference type="EMBL" id="ANZ46528.1"/>
    </source>
</evidence>
<protein>
    <recommendedName>
        <fullName evidence="1">AdoMet activation domain-containing protein</fullName>
    </recommendedName>
</protein>
<evidence type="ECO:0000313" key="3">
    <source>
        <dbReference type="Proteomes" id="UP000093044"/>
    </source>
</evidence>
<proteinExistence type="predicted"/>
<name>A0A1B2I961_9BACT</name>
<dbReference type="AlphaFoldDB" id="A0A1B2I961"/>
<dbReference type="KEGG" id="cpor:BED41_02115"/>
<dbReference type="EMBL" id="CP016757">
    <property type="protein sequence ID" value="ANZ46528.1"/>
    <property type="molecule type" value="Genomic_DNA"/>
</dbReference>
<dbReference type="Pfam" id="PF02965">
    <property type="entry name" value="Met_synt_B12"/>
    <property type="match status" value="1"/>
</dbReference>
<dbReference type="Proteomes" id="UP000093044">
    <property type="component" value="Chromosome"/>
</dbReference>
<dbReference type="Gene3D" id="3.40.109.40">
    <property type="match status" value="1"/>
</dbReference>
<dbReference type="InterPro" id="IPR037010">
    <property type="entry name" value="VitB12-dep_Met_synth_activ_sf"/>
</dbReference>